<dbReference type="GO" id="GO:0003743">
    <property type="term" value="F:translation initiation factor activity"/>
    <property type="evidence" value="ECO:0007669"/>
    <property type="project" value="UniProtKB-KW"/>
</dbReference>
<keyword evidence="3" id="KW-0677">Repeat</keyword>
<protein>
    <submittedName>
        <fullName evidence="7">Eukaryotic translation initiation factor eIF2A</fullName>
    </submittedName>
</protein>
<organism evidence="7 8">
    <name type="scientific">Ecytonucleospora hepatopenaei</name>
    <dbReference type="NCBI Taxonomy" id="646526"/>
    <lineage>
        <taxon>Eukaryota</taxon>
        <taxon>Fungi</taxon>
        <taxon>Fungi incertae sedis</taxon>
        <taxon>Microsporidia</taxon>
        <taxon>Enterocytozoonidae</taxon>
        <taxon>Ecytonucleospora</taxon>
    </lineage>
</organism>
<keyword evidence="4" id="KW-0648">Protein biosynthesis</keyword>
<evidence type="ECO:0000256" key="1">
    <source>
        <dbReference type="ARBA" id="ARBA00022540"/>
    </source>
</evidence>
<gene>
    <name evidence="7" type="ORF">EHP00_297</name>
</gene>
<keyword evidence="2" id="KW-0853">WD repeat</keyword>
<dbReference type="EMBL" id="MNPJ01000014">
    <property type="protein sequence ID" value="OQS55112.1"/>
    <property type="molecule type" value="Genomic_DNA"/>
</dbReference>
<evidence type="ECO:0000256" key="3">
    <source>
        <dbReference type="ARBA" id="ARBA00022737"/>
    </source>
</evidence>
<dbReference type="SUPFAM" id="SSF50978">
    <property type="entry name" value="WD40 repeat-like"/>
    <property type="match status" value="1"/>
</dbReference>
<dbReference type="InterPro" id="IPR036322">
    <property type="entry name" value="WD40_repeat_dom_sf"/>
</dbReference>
<dbReference type="VEuPathDB" id="MicrosporidiaDB:EHP00_297"/>
<keyword evidence="8" id="KW-1185">Reference proteome</keyword>
<dbReference type="GO" id="GO:0043022">
    <property type="term" value="F:ribosome binding"/>
    <property type="evidence" value="ECO:0007669"/>
    <property type="project" value="TreeGrafter"/>
</dbReference>
<evidence type="ECO:0000313" key="8">
    <source>
        <dbReference type="Proteomes" id="UP000192758"/>
    </source>
</evidence>
<dbReference type="InterPro" id="IPR011387">
    <property type="entry name" value="TIF2A"/>
</dbReference>
<reference evidence="7 8" key="1">
    <citation type="journal article" date="2017" name="Environ. Microbiol.">
        <title>Decay of the glycolytic pathway and adaptation to intranuclear parasitism within Enterocytozoonidae microsporidia.</title>
        <authorList>
            <person name="Wiredu Boakye D."/>
            <person name="Jaroenlak P."/>
            <person name="Prachumwat A."/>
            <person name="Williams T.A."/>
            <person name="Bateman K.S."/>
            <person name="Itsathitphaisarn O."/>
            <person name="Sritunyalucksana K."/>
            <person name="Paszkiewicz K.H."/>
            <person name="Moore K.A."/>
            <person name="Stentiford G.D."/>
            <person name="Williams B.A."/>
        </authorList>
    </citation>
    <scope>NUCLEOTIDE SEQUENCE [LARGE SCALE GENOMIC DNA]</scope>
    <source>
        <strain evidence="7 8">TH1</strain>
    </source>
</reference>
<feature type="region of interest" description="Disordered" evidence="5">
    <location>
        <begin position="417"/>
        <end position="445"/>
    </location>
</feature>
<dbReference type="PANTHER" id="PTHR13227:SF0">
    <property type="entry name" value="EUKARYOTIC TRANSLATION INITIATION FACTOR 2A"/>
    <property type="match status" value="1"/>
</dbReference>
<dbReference type="STRING" id="646526.A0A1W0E7D4"/>
<name>A0A1W0E7D4_9MICR</name>
<dbReference type="GO" id="GO:0022627">
    <property type="term" value="C:cytosolic small ribosomal subunit"/>
    <property type="evidence" value="ECO:0007669"/>
    <property type="project" value="TreeGrafter"/>
</dbReference>
<evidence type="ECO:0000313" key="7">
    <source>
        <dbReference type="EMBL" id="OQS55112.1"/>
    </source>
</evidence>
<feature type="compositionally biased region" description="Basic and acidic residues" evidence="5">
    <location>
        <begin position="417"/>
        <end position="426"/>
    </location>
</feature>
<dbReference type="Pfam" id="PF08662">
    <property type="entry name" value="eIF2A"/>
    <property type="match status" value="1"/>
</dbReference>
<evidence type="ECO:0000256" key="5">
    <source>
        <dbReference type="SAM" id="MobiDB-lite"/>
    </source>
</evidence>
<dbReference type="InterPro" id="IPR013979">
    <property type="entry name" value="TIF_beta_prop-like"/>
</dbReference>
<evidence type="ECO:0000256" key="4">
    <source>
        <dbReference type="ARBA" id="ARBA00022917"/>
    </source>
</evidence>
<sequence length="497" mass="56950">MPVVALSEIGLIIDVFGQKPKVVKSVDYVMSNNIIVSYFNNFLKFISLPCMEITEIEFQKIKEMKISQDGSFLAIKSLKNSLTIFEKQKIIFERENVDEFGITNEYFYYTSENEFAVQNIVKNEIIFRSETIPKQIVALSSDIFVLNEDCELLLFRGCQSLNIYANENNAIANSEFINVEDSIKQVDKPHLVYKYKSASKLIINECAHGYLILSETSYSSITYFAQLSLHYFVKMSDGSFKILHYLKLGDILHVELLKDEFLVVYGGQPATCSLFSKTTGIKTGSLKKATRNFVTFNNSKRRALCGAYGNLPGIVTVFENNVKTCEFESLGSSVFKWMNDGTHFMVATLNYFKEGNKIDIYDYYGRKTETMECKSLYKVDLYGEPEEEKTLEKPKIPVMIKKQELFVIPELNDYESKSSKKENDKKSKNKKKQEPKKVTKENIPVRTIETVEKELAQAKEARKKLQSGAECSLDEQNLAFSVNLLETEYAKLQENKN</sequence>
<dbReference type="OrthoDB" id="2194683at2759"/>
<proteinExistence type="predicted"/>
<evidence type="ECO:0000259" key="6">
    <source>
        <dbReference type="Pfam" id="PF08662"/>
    </source>
</evidence>
<keyword evidence="1 7" id="KW-0396">Initiation factor</keyword>
<dbReference type="GO" id="GO:0000049">
    <property type="term" value="F:tRNA binding"/>
    <property type="evidence" value="ECO:0007669"/>
    <property type="project" value="TreeGrafter"/>
</dbReference>
<dbReference type="AlphaFoldDB" id="A0A1W0E7D4"/>
<dbReference type="GO" id="GO:0003729">
    <property type="term" value="F:mRNA binding"/>
    <property type="evidence" value="ECO:0007669"/>
    <property type="project" value="TreeGrafter"/>
</dbReference>
<evidence type="ECO:0000256" key="2">
    <source>
        <dbReference type="ARBA" id="ARBA00022574"/>
    </source>
</evidence>
<feature type="domain" description="Translation initiation factor beta propellor-like" evidence="6">
    <location>
        <begin position="220"/>
        <end position="379"/>
    </location>
</feature>
<dbReference type="PANTHER" id="PTHR13227">
    <property type="entry name" value="EUKARYOTIC TRANSLATION INITIATION FACTOR 2A"/>
    <property type="match status" value="1"/>
</dbReference>
<accession>A0A1W0E7D4</accession>
<dbReference type="Proteomes" id="UP000192758">
    <property type="component" value="Unassembled WGS sequence"/>
</dbReference>
<comment type="caution">
    <text evidence="7">The sequence shown here is derived from an EMBL/GenBank/DDBJ whole genome shotgun (WGS) entry which is preliminary data.</text>
</comment>